<comment type="catalytic activity">
    <reaction evidence="11">
        <text>D-erythrose 4-phosphate + phosphoenolpyruvate + H2O = 7-phospho-2-dehydro-3-deoxy-D-arabino-heptonate + phosphate</text>
        <dbReference type="Rhea" id="RHEA:14717"/>
        <dbReference type="ChEBI" id="CHEBI:15377"/>
        <dbReference type="ChEBI" id="CHEBI:16897"/>
        <dbReference type="ChEBI" id="CHEBI:43474"/>
        <dbReference type="ChEBI" id="CHEBI:58394"/>
        <dbReference type="ChEBI" id="CHEBI:58702"/>
        <dbReference type="EC" id="2.5.1.54"/>
    </reaction>
</comment>
<sequence length="345" mass="37298">MTTSDIRITDLKPLGPPRSFLESQPITPQIAKIVTETRTAIENIENGTDSRMMMLVGPCSIHDEKAGIEYAKKLYSIAQEVKDTILVVMRVYFEKPRTTVGWKGLINDPNLDGTFDIESGLKRARAFLLQIGAIGLPSGTEFLDPFTPQYMADLISWGAIGARTTESQTHRQMASGLSMPIGFKNGTGGSCQIAVDAMVAARSAHAFLGIDLDGRASVVNTTGNKAQQLILRGGSAGPNYDEASVSSATSLLEAADLRRNVVIDCSHANSNKDHNRQPIVFREVIRQRTAGNSGVIGLMLESHLNEGNQSLGNPADLKYGVSITDACINWETTKTLLREAHAILS</sequence>
<comment type="pathway">
    <text evidence="2">Metabolic intermediate biosynthesis; chorismate biosynthesis; chorismate from D-erythrose 4-phosphate and phosphoenolpyruvate: step 1/7.</text>
</comment>
<comment type="similarity">
    <text evidence="3">Belongs to the class-I DAHP synthase family.</text>
</comment>
<dbReference type="Pfam" id="PF00793">
    <property type="entry name" value="DAHP_synth_1"/>
    <property type="match status" value="1"/>
</dbReference>
<proteinExistence type="inferred from homology"/>
<evidence type="ECO:0000256" key="11">
    <source>
        <dbReference type="ARBA" id="ARBA00047508"/>
    </source>
</evidence>
<dbReference type="PIRSF" id="PIRSF001361">
    <property type="entry name" value="DAHP_synthase"/>
    <property type="match status" value="1"/>
</dbReference>
<comment type="function">
    <text evidence="1">Stereospecific condensation of phosphoenolpyruvate (PEP) and D-erythrose-4-phosphate (E4P) giving rise to 3-deoxy-D-arabino-heptulosonate-7-phosphate (DAHP).</text>
</comment>
<dbReference type="InterPro" id="IPR013785">
    <property type="entry name" value="Aldolase_TIM"/>
</dbReference>
<dbReference type="GO" id="GO:0003849">
    <property type="term" value="F:3-deoxy-7-phosphoheptulonate synthase activity"/>
    <property type="evidence" value="ECO:0007669"/>
    <property type="project" value="UniProtKB-EC"/>
</dbReference>
<dbReference type="NCBIfam" id="NF009395">
    <property type="entry name" value="PRK12755.1"/>
    <property type="match status" value="1"/>
</dbReference>
<dbReference type="AlphaFoldDB" id="A0A381TK35"/>
<accession>A0A381TK35</accession>
<dbReference type="EMBL" id="UINC01004731">
    <property type="protein sequence ID" value="SVA16462.1"/>
    <property type="molecule type" value="Genomic_DNA"/>
</dbReference>
<organism evidence="13">
    <name type="scientific">marine metagenome</name>
    <dbReference type="NCBI Taxonomy" id="408172"/>
    <lineage>
        <taxon>unclassified sequences</taxon>
        <taxon>metagenomes</taxon>
        <taxon>ecological metagenomes</taxon>
    </lineage>
</organism>
<feature type="domain" description="DAHP synthetase I/KDSA" evidence="12">
    <location>
        <begin position="43"/>
        <end position="337"/>
    </location>
</feature>
<dbReference type="PANTHER" id="PTHR21225">
    <property type="entry name" value="PHOSPHO-2-DEHYDRO-3-DEOXYHEPTONATE ALDOLASE DAHP SYNTHETASE"/>
    <property type="match status" value="1"/>
</dbReference>
<dbReference type="GO" id="GO:0009073">
    <property type="term" value="P:aromatic amino acid family biosynthetic process"/>
    <property type="evidence" value="ECO:0007669"/>
    <property type="project" value="UniProtKB-KW"/>
</dbReference>
<dbReference type="GO" id="GO:0005737">
    <property type="term" value="C:cytoplasm"/>
    <property type="evidence" value="ECO:0007669"/>
    <property type="project" value="TreeGrafter"/>
</dbReference>
<dbReference type="PANTHER" id="PTHR21225:SF12">
    <property type="entry name" value="PHOSPHO-2-DEHYDRO-3-DEOXYHEPTONATE ALDOLASE, TYROSINE-INHIBITED"/>
    <property type="match status" value="1"/>
</dbReference>
<evidence type="ECO:0000256" key="6">
    <source>
        <dbReference type="ARBA" id="ARBA00022679"/>
    </source>
</evidence>
<name>A0A381TK35_9ZZZZ</name>
<dbReference type="EC" id="2.5.1.54" evidence="4"/>
<evidence type="ECO:0000256" key="4">
    <source>
        <dbReference type="ARBA" id="ARBA00012694"/>
    </source>
</evidence>
<keyword evidence="7" id="KW-0057">Aromatic amino acid biosynthesis</keyword>
<evidence type="ECO:0000256" key="3">
    <source>
        <dbReference type="ARBA" id="ARBA00007985"/>
    </source>
</evidence>
<keyword evidence="6" id="KW-0808">Transferase</keyword>
<dbReference type="SUPFAM" id="SSF51569">
    <property type="entry name" value="Aldolase"/>
    <property type="match status" value="1"/>
</dbReference>
<dbReference type="InterPro" id="IPR006218">
    <property type="entry name" value="DAHP1/KDSA"/>
</dbReference>
<dbReference type="InterPro" id="IPR006219">
    <property type="entry name" value="DAHP_synth_1"/>
</dbReference>
<evidence type="ECO:0000256" key="7">
    <source>
        <dbReference type="ARBA" id="ARBA00023141"/>
    </source>
</evidence>
<evidence type="ECO:0000256" key="9">
    <source>
        <dbReference type="ARBA" id="ARBA00031349"/>
    </source>
</evidence>
<evidence type="ECO:0000259" key="12">
    <source>
        <dbReference type="Pfam" id="PF00793"/>
    </source>
</evidence>
<keyword evidence="5" id="KW-0028">Amino-acid biosynthesis</keyword>
<evidence type="ECO:0000256" key="1">
    <source>
        <dbReference type="ARBA" id="ARBA00003726"/>
    </source>
</evidence>
<evidence type="ECO:0000256" key="10">
    <source>
        <dbReference type="ARBA" id="ARBA00032193"/>
    </source>
</evidence>
<dbReference type="GO" id="GO:0008652">
    <property type="term" value="P:amino acid biosynthetic process"/>
    <property type="evidence" value="ECO:0007669"/>
    <property type="project" value="UniProtKB-KW"/>
</dbReference>
<dbReference type="Gene3D" id="3.20.20.70">
    <property type="entry name" value="Aldolase class I"/>
    <property type="match status" value="1"/>
</dbReference>
<dbReference type="FunFam" id="3.20.20.70:FF:000005">
    <property type="entry name" value="Phospho-2-dehydro-3-deoxyheptonate aldolase"/>
    <property type="match status" value="1"/>
</dbReference>
<evidence type="ECO:0000256" key="2">
    <source>
        <dbReference type="ARBA" id="ARBA00004688"/>
    </source>
</evidence>
<gene>
    <name evidence="13" type="ORF">METZ01_LOCUS69316</name>
</gene>
<dbReference type="NCBIfam" id="TIGR00034">
    <property type="entry name" value="aroFGH"/>
    <property type="match status" value="1"/>
</dbReference>
<protein>
    <recommendedName>
        <fullName evidence="4">3-deoxy-7-phosphoheptulonate synthase</fullName>
        <ecNumber evidence="4">2.5.1.54</ecNumber>
    </recommendedName>
    <alternativeName>
        <fullName evidence="10">3-deoxy-D-arabino-heptulosonate 7-phosphate synthase</fullName>
    </alternativeName>
    <alternativeName>
        <fullName evidence="9">DAHP synthase</fullName>
    </alternativeName>
    <alternativeName>
        <fullName evidence="8">Phospho-2-keto-3-deoxyheptonate aldolase</fullName>
    </alternativeName>
</protein>
<evidence type="ECO:0000313" key="13">
    <source>
        <dbReference type="EMBL" id="SVA16462.1"/>
    </source>
</evidence>
<reference evidence="13" key="1">
    <citation type="submission" date="2018-05" db="EMBL/GenBank/DDBJ databases">
        <authorList>
            <person name="Lanie J.A."/>
            <person name="Ng W.-L."/>
            <person name="Kazmierczak K.M."/>
            <person name="Andrzejewski T.M."/>
            <person name="Davidsen T.M."/>
            <person name="Wayne K.J."/>
            <person name="Tettelin H."/>
            <person name="Glass J.I."/>
            <person name="Rusch D."/>
            <person name="Podicherti R."/>
            <person name="Tsui H.-C.T."/>
            <person name="Winkler M.E."/>
        </authorList>
    </citation>
    <scope>NUCLEOTIDE SEQUENCE</scope>
</reference>
<evidence type="ECO:0000256" key="5">
    <source>
        <dbReference type="ARBA" id="ARBA00022605"/>
    </source>
</evidence>
<evidence type="ECO:0000256" key="8">
    <source>
        <dbReference type="ARBA" id="ARBA00031111"/>
    </source>
</evidence>